<gene>
    <name evidence="1" type="ORF">CFC21_035350</name>
</gene>
<name>A0A9R1F6C6_WHEAT</name>
<dbReference type="AlphaFoldDB" id="A0A9R1F6C6"/>
<evidence type="ECO:0000313" key="1">
    <source>
        <dbReference type="EMBL" id="KAF7022681.1"/>
    </source>
</evidence>
<reference evidence="1" key="1">
    <citation type="journal article" date="2017" name="Gigascience">
        <title>The first near-complete assembly of the hexaploid bread wheat genome, Triticum aestivum.</title>
        <authorList>
            <person name="Zimin A.V."/>
            <person name="Puiu D."/>
            <person name="Hall R."/>
            <person name="Kingan S."/>
            <person name="Clavijo B.J."/>
            <person name="Salzberg S.L."/>
        </authorList>
    </citation>
    <scope>NUCLEOTIDE SEQUENCE</scope>
    <source>
        <tissue evidence="1">Leaf</tissue>
    </source>
</reference>
<dbReference type="Proteomes" id="UP000815260">
    <property type="component" value="Chromosome 3A"/>
</dbReference>
<feature type="non-terminal residue" evidence="1">
    <location>
        <position position="16"/>
    </location>
</feature>
<accession>A0A9R1F6C6</accession>
<organism evidence="1">
    <name type="scientific">Triticum aestivum</name>
    <name type="common">Wheat</name>
    <dbReference type="NCBI Taxonomy" id="4565"/>
    <lineage>
        <taxon>Eukaryota</taxon>
        <taxon>Viridiplantae</taxon>
        <taxon>Streptophyta</taxon>
        <taxon>Embryophyta</taxon>
        <taxon>Tracheophyta</taxon>
        <taxon>Spermatophyta</taxon>
        <taxon>Magnoliopsida</taxon>
        <taxon>Liliopsida</taxon>
        <taxon>Poales</taxon>
        <taxon>Poaceae</taxon>
        <taxon>BOP clade</taxon>
        <taxon>Pooideae</taxon>
        <taxon>Triticodae</taxon>
        <taxon>Triticeae</taxon>
        <taxon>Triticinae</taxon>
        <taxon>Triticum</taxon>
    </lineage>
</organism>
<proteinExistence type="predicted"/>
<protein>
    <submittedName>
        <fullName evidence="1">Uncharacterized protein</fullName>
    </submittedName>
</protein>
<dbReference type="EMBL" id="CM022217">
    <property type="protein sequence ID" value="KAF7022681.1"/>
    <property type="molecule type" value="Genomic_DNA"/>
</dbReference>
<sequence length="16" mass="1820">MLHPSSREPCLRPSPL</sequence>
<reference evidence="1" key="2">
    <citation type="submission" date="2020-03" db="EMBL/GenBank/DDBJ databases">
        <title>The second near-complete assembly of the hexaploid bread wheat (Triticum aestivum) genome.</title>
        <authorList>
            <person name="Zimin A.V."/>
            <person name="Puiu D."/>
            <person name="Shumante A."/>
            <person name="Alonge M."/>
            <person name="Salzberg S.L."/>
        </authorList>
    </citation>
    <scope>NUCLEOTIDE SEQUENCE</scope>
    <source>
        <tissue evidence="1">Leaf</tissue>
    </source>
</reference>
<comment type="caution">
    <text evidence="1">The sequence shown here is derived from an EMBL/GenBank/DDBJ whole genome shotgun (WGS) entry which is preliminary data.</text>
</comment>